<dbReference type="InterPro" id="IPR051589">
    <property type="entry name" value="Sialate-O-sulfotransferase"/>
</dbReference>
<protein>
    <submittedName>
        <fullName evidence="5">WSC domain-containing protein 1-like</fullName>
    </submittedName>
</protein>
<organism evidence="4 5">
    <name type="scientific">Saccoglossus kowalevskii</name>
    <name type="common">Acorn worm</name>
    <dbReference type="NCBI Taxonomy" id="10224"/>
    <lineage>
        <taxon>Eukaryota</taxon>
        <taxon>Metazoa</taxon>
        <taxon>Hemichordata</taxon>
        <taxon>Enteropneusta</taxon>
        <taxon>Harrimaniidae</taxon>
        <taxon>Saccoglossus</taxon>
    </lineage>
</organism>
<evidence type="ECO:0000256" key="2">
    <source>
        <dbReference type="SAM" id="MobiDB-lite"/>
    </source>
</evidence>
<keyword evidence="4" id="KW-1185">Reference proteome</keyword>
<dbReference type="PANTHER" id="PTHR45964:SF9">
    <property type="entry name" value="SULFOTRANSFERASE"/>
    <property type="match status" value="1"/>
</dbReference>
<dbReference type="InterPro" id="IPR000863">
    <property type="entry name" value="Sulfotransferase_dom"/>
</dbReference>
<dbReference type="RefSeq" id="XP_006819652.1">
    <property type="nucleotide sequence ID" value="XM_006819589.1"/>
</dbReference>
<evidence type="ECO:0000313" key="4">
    <source>
        <dbReference type="Proteomes" id="UP000694865"/>
    </source>
</evidence>
<feature type="domain" description="Sulfotransferase" evidence="3">
    <location>
        <begin position="142"/>
        <end position="239"/>
    </location>
</feature>
<dbReference type="GeneID" id="102808149"/>
<evidence type="ECO:0000313" key="5">
    <source>
        <dbReference type="RefSeq" id="XP_006819652.1"/>
    </source>
</evidence>
<reference evidence="5" key="1">
    <citation type="submission" date="2025-08" db="UniProtKB">
        <authorList>
            <consortium name="RefSeq"/>
        </authorList>
    </citation>
    <scope>IDENTIFICATION</scope>
    <source>
        <tissue evidence="5">Testes</tissue>
    </source>
</reference>
<comment type="similarity">
    <text evidence="1">Belongs to the WSCD family.</text>
</comment>
<gene>
    <name evidence="5" type="primary">LOC102808149</name>
</gene>
<accession>A0ABM0MI11</accession>
<sequence>MQSSKDGNANRHERLTPIKTLSTQQDVRSNLQEDHNDKVGQHMVSINETQGVEVNQTSACAVTFGDWPDGTKEKVWLTSFPRSGNTWTRHLLEIATGIYTGSFYSENSLYKQGFKGEIDQPGQGQKLVYKCHSFKKTYMFGILLIRNLYDSMVSLYAYNLTGMMGSLNLELFRNSTDFSDMVKTMHERWRKLVVDWFKSGHPFVVVHHEDLLQNPISSVKKMMNYLNITLTPERLECLRNDIEGLFHRQHSEKFHFDPFTQELHEIIDEDIRVVNELLMSRNETPIPKPAYNTEL</sequence>
<dbReference type="SUPFAM" id="SSF52540">
    <property type="entry name" value="P-loop containing nucleoside triphosphate hydrolases"/>
    <property type="match status" value="1"/>
</dbReference>
<dbReference type="InterPro" id="IPR027417">
    <property type="entry name" value="P-loop_NTPase"/>
</dbReference>
<dbReference type="PANTHER" id="PTHR45964">
    <property type="entry name" value="WSCD FAMILY MEMBER CG9164"/>
    <property type="match status" value="1"/>
</dbReference>
<dbReference type="Gene3D" id="3.40.50.300">
    <property type="entry name" value="P-loop containing nucleotide triphosphate hydrolases"/>
    <property type="match status" value="1"/>
</dbReference>
<proteinExistence type="inferred from homology"/>
<evidence type="ECO:0000259" key="3">
    <source>
        <dbReference type="Pfam" id="PF00685"/>
    </source>
</evidence>
<dbReference type="Pfam" id="PF00685">
    <property type="entry name" value="Sulfotransfer_1"/>
    <property type="match status" value="1"/>
</dbReference>
<feature type="region of interest" description="Disordered" evidence="2">
    <location>
        <begin position="1"/>
        <end position="28"/>
    </location>
</feature>
<evidence type="ECO:0000256" key="1">
    <source>
        <dbReference type="ARBA" id="ARBA00010236"/>
    </source>
</evidence>
<dbReference type="Proteomes" id="UP000694865">
    <property type="component" value="Unplaced"/>
</dbReference>
<name>A0ABM0MI11_SACKO</name>
<feature type="compositionally biased region" description="Polar residues" evidence="2">
    <location>
        <begin position="19"/>
        <end position="28"/>
    </location>
</feature>